<evidence type="ECO:0000256" key="10">
    <source>
        <dbReference type="SAM" id="Phobius"/>
    </source>
</evidence>
<keyword evidence="5" id="KW-0808">Transferase</keyword>
<dbReference type="InterPro" id="IPR003594">
    <property type="entry name" value="HATPase_dom"/>
</dbReference>
<dbReference type="RefSeq" id="WP_116879671.1">
    <property type="nucleotide sequence ID" value="NZ_QURB01000001.1"/>
</dbReference>
<keyword evidence="7" id="KW-0418">Kinase</keyword>
<evidence type="ECO:0000259" key="12">
    <source>
        <dbReference type="PROSITE" id="PS50885"/>
    </source>
</evidence>
<dbReference type="Proteomes" id="UP000257127">
    <property type="component" value="Unassembled WGS sequence"/>
</dbReference>
<keyword evidence="14" id="KW-1185">Reference proteome</keyword>
<dbReference type="PROSITE" id="PS50109">
    <property type="entry name" value="HIS_KIN"/>
    <property type="match status" value="1"/>
</dbReference>
<evidence type="ECO:0000259" key="11">
    <source>
        <dbReference type="PROSITE" id="PS50109"/>
    </source>
</evidence>
<dbReference type="Pfam" id="PF00512">
    <property type="entry name" value="HisKA"/>
    <property type="match status" value="1"/>
</dbReference>
<feature type="transmembrane region" description="Helical" evidence="10">
    <location>
        <begin position="273"/>
        <end position="298"/>
    </location>
</feature>
<feature type="transmembrane region" description="Helical" evidence="10">
    <location>
        <begin position="310"/>
        <end position="330"/>
    </location>
</feature>
<evidence type="ECO:0000256" key="6">
    <source>
        <dbReference type="ARBA" id="ARBA00022741"/>
    </source>
</evidence>
<dbReference type="InterPro" id="IPR003660">
    <property type="entry name" value="HAMP_dom"/>
</dbReference>
<organism evidence="13 14">
    <name type="scientific">Brumimicrobium aurantiacum</name>
    <dbReference type="NCBI Taxonomy" id="1737063"/>
    <lineage>
        <taxon>Bacteria</taxon>
        <taxon>Pseudomonadati</taxon>
        <taxon>Bacteroidota</taxon>
        <taxon>Flavobacteriia</taxon>
        <taxon>Flavobacteriales</taxon>
        <taxon>Crocinitomicaceae</taxon>
        <taxon>Brumimicrobium</taxon>
    </lineage>
</organism>
<evidence type="ECO:0000256" key="9">
    <source>
        <dbReference type="ARBA" id="ARBA00023012"/>
    </source>
</evidence>
<dbReference type="InterPro" id="IPR003661">
    <property type="entry name" value="HisK_dim/P_dom"/>
</dbReference>
<evidence type="ECO:0000256" key="4">
    <source>
        <dbReference type="ARBA" id="ARBA00022553"/>
    </source>
</evidence>
<evidence type="ECO:0000313" key="14">
    <source>
        <dbReference type="Proteomes" id="UP000257127"/>
    </source>
</evidence>
<feature type="transmembrane region" description="Helical" evidence="10">
    <location>
        <begin position="707"/>
        <end position="726"/>
    </location>
</feature>
<evidence type="ECO:0000256" key="7">
    <source>
        <dbReference type="ARBA" id="ARBA00022777"/>
    </source>
</evidence>
<feature type="transmembrane region" description="Helical" evidence="10">
    <location>
        <begin position="738"/>
        <end position="762"/>
    </location>
</feature>
<dbReference type="EMBL" id="QURB01000001">
    <property type="protein sequence ID" value="RFC55836.1"/>
    <property type="molecule type" value="Genomic_DNA"/>
</dbReference>
<dbReference type="InterPro" id="IPR004358">
    <property type="entry name" value="Sig_transdc_His_kin-like_C"/>
</dbReference>
<protein>
    <recommendedName>
        <fullName evidence="3">histidine kinase</fullName>
        <ecNumber evidence="3">2.7.13.3</ecNumber>
    </recommendedName>
</protein>
<feature type="transmembrane region" description="Helical" evidence="10">
    <location>
        <begin position="411"/>
        <end position="427"/>
    </location>
</feature>
<comment type="catalytic activity">
    <reaction evidence="1">
        <text>ATP + protein L-histidine = ADP + protein N-phospho-L-histidine.</text>
        <dbReference type="EC" id="2.7.13.3"/>
    </reaction>
</comment>
<feature type="transmembrane region" description="Helical" evidence="10">
    <location>
        <begin position="350"/>
        <end position="371"/>
    </location>
</feature>
<feature type="transmembrane region" description="Helical" evidence="10">
    <location>
        <begin position="439"/>
        <end position="456"/>
    </location>
</feature>
<name>A0A3E1F1Z7_9FLAO</name>
<dbReference type="GO" id="GO:0000155">
    <property type="term" value="F:phosphorelay sensor kinase activity"/>
    <property type="evidence" value="ECO:0007669"/>
    <property type="project" value="InterPro"/>
</dbReference>
<evidence type="ECO:0000256" key="5">
    <source>
        <dbReference type="ARBA" id="ARBA00022679"/>
    </source>
</evidence>
<dbReference type="Gene3D" id="6.10.340.10">
    <property type="match status" value="1"/>
</dbReference>
<keyword evidence="4" id="KW-0597">Phosphoprotein</keyword>
<keyword evidence="8" id="KW-0067">ATP-binding</keyword>
<keyword evidence="9" id="KW-0902">Two-component regulatory system</keyword>
<evidence type="ECO:0000313" key="13">
    <source>
        <dbReference type="EMBL" id="RFC55836.1"/>
    </source>
</evidence>
<dbReference type="CDD" id="cd00082">
    <property type="entry name" value="HisKA"/>
    <property type="match status" value="1"/>
</dbReference>
<dbReference type="AlphaFoldDB" id="A0A3E1F1Z7"/>
<comment type="subcellular location">
    <subcellularLocation>
        <location evidence="2">Membrane</location>
    </subcellularLocation>
</comment>
<dbReference type="SMART" id="SM00304">
    <property type="entry name" value="HAMP"/>
    <property type="match status" value="1"/>
</dbReference>
<proteinExistence type="predicted"/>
<dbReference type="EC" id="2.7.13.3" evidence="3"/>
<keyword evidence="10" id="KW-1133">Transmembrane helix</keyword>
<dbReference type="InterPro" id="IPR005467">
    <property type="entry name" value="His_kinase_dom"/>
</dbReference>
<keyword evidence="10" id="KW-0472">Membrane</keyword>
<dbReference type="SUPFAM" id="SSF55874">
    <property type="entry name" value="ATPase domain of HSP90 chaperone/DNA topoisomerase II/histidine kinase"/>
    <property type="match status" value="1"/>
</dbReference>
<keyword evidence="6" id="KW-0547">Nucleotide-binding</keyword>
<dbReference type="CDD" id="cd06225">
    <property type="entry name" value="HAMP"/>
    <property type="match status" value="1"/>
</dbReference>
<dbReference type="PANTHER" id="PTHR43065">
    <property type="entry name" value="SENSOR HISTIDINE KINASE"/>
    <property type="match status" value="1"/>
</dbReference>
<feature type="transmembrane region" description="Helical" evidence="10">
    <location>
        <begin position="232"/>
        <end position="253"/>
    </location>
</feature>
<gene>
    <name evidence="13" type="ORF">DXU93_02550</name>
</gene>
<evidence type="ECO:0000256" key="2">
    <source>
        <dbReference type="ARBA" id="ARBA00004370"/>
    </source>
</evidence>
<dbReference type="InterPro" id="IPR036097">
    <property type="entry name" value="HisK_dim/P_sf"/>
</dbReference>
<dbReference type="PRINTS" id="PR00344">
    <property type="entry name" value="BCTRLSENSOR"/>
</dbReference>
<dbReference type="Gene3D" id="3.30.565.10">
    <property type="entry name" value="Histidine kinase-like ATPase, C-terminal domain"/>
    <property type="match status" value="1"/>
</dbReference>
<dbReference type="InterPro" id="IPR036890">
    <property type="entry name" value="HATPase_C_sf"/>
</dbReference>
<dbReference type="PROSITE" id="PS50885">
    <property type="entry name" value="HAMP"/>
    <property type="match status" value="1"/>
</dbReference>
<feature type="transmembrane region" description="Helical" evidence="10">
    <location>
        <begin position="383"/>
        <end position="405"/>
    </location>
</feature>
<evidence type="ECO:0000256" key="3">
    <source>
        <dbReference type="ARBA" id="ARBA00012438"/>
    </source>
</evidence>
<feature type="transmembrane region" description="Helical" evidence="10">
    <location>
        <begin position="202"/>
        <end position="220"/>
    </location>
</feature>
<evidence type="ECO:0000256" key="1">
    <source>
        <dbReference type="ARBA" id="ARBA00000085"/>
    </source>
</evidence>
<dbReference type="GO" id="GO:0016020">
    <property type="term" value="C:membrane"/>
    <property type="evidence" value="ECO:0007669"/>
    <property type="project" value="UniProtKB-SubCell"/>
</dbReference>
<feature type="domain" description="HAMP" evidence="12">
    <location>
        <begin position="936"/>
        <end position="988"/>
    </location>
</feature>
<dbReference type="PANTHER" id="PTHR43065:SF10">
    <property type="entry name" value="PEROXIDE STRESS-ACTIVATED HISTIDINE KINASE MAK3"/>
    <property type="match status" value="1"/>
</dbReference>
<dbReference type="SUPFAM" id="SSF47384">
    <property type="entry name" value="Homodimeric domain of signal transducing histidine kinase"/>
    <property type="match status" value="1"/>
</dbReference>
<dbReference type="Pfam" id="PF00672">
    <property type="entry name" value="HAMP"/>
    <property type="match status" value="1"/>
</dbReference>
<sequence>MKSISNKTRWLILALISIILSWSTYSVFYNTAIESEEIRFQEDFSALEKSQTNYKKSLENVVRRNTLSYIWSIEEFQESDYVIQIIRNDSLVYWNSNQINFEHKLKENDAHYVDAFSNGHYLIDQFNVHDLTVVLGSKIKNDFFFENSALKNKLTAAFSTTNDVTIHSKANENSVAIKSLNGEELFYLTVHQEKSLSTSKQFLIFCFYAFGFLCFFIAVTKSMIPLAKKYKWLIVVYPVSIVVLRYFSIKNAWIKLFSEFELYDPILYANSSLIPNLGSLILTMIFAAIIVWWVLYFLDTLKEDNRRGAAVLVIAYLFVLSFSGFISYIFESLIINSSISMKIDEVFTLSLYSVIALVIISFLFLAYYLLIRLVSLKLISSTIPLNILAILWFISGSVFIFIEIAFVQKNIFNALWPVLLNALFFYLATKNQRLNTFKYHIAIVIVVGFYGAIILFENNESNEHQKRELYANQLISDQDPNMEMEYASTMDQLIENDEFYQLLRDAELFNAPNLSSSIESCCFGDFWERYEMSFFFFQPDGTPLVDYISNQSKTIQEIKHLIQFHSTASSITDDLYFITDYYDQLSYIGHREITNVDGAKLDFYVLFKSKKIPEQIGFPRILMNEKTYALQDLEDYSIARYSKGELVMRFGSYNFPTTIEYFTGKMNVKTGFLTTGGMSHLVYQQNGGQAVVISKPEKRLIEKLSTFSYLVLFFGVFALIVLLFFNWRSIFPLTSLQLSLKVQVVLIGMVVGSFIVFAFVAIQNVSQQYSIYTNDNLKEKLYSVEIEIDQKIGDKDKLDPEVNGDYLNYILRKFSNVFITDINFYTLDGNLFATSQPKIYNKGLSAKQMNSQAFYAMNFNQRSEFIHKEDIGELSFLSAYLPYENHEGKLLGYINLQHFSKQNAFENQMNDFIVAVINIAVLLLVFTVVVAIFISGWITAPLRLIQQSFRKVELGKENTPIEYEGDDEIGALVKDYNNKLVELELKAMQLAQSERETAWREMAKQVAHEIKNPLTPMKLSVQHFQRSFDVNDPNAKEKMQRIANSLIEQINTLTKIANEFSNFAKMPKANEEELNLVPILHNIVDLYSSQDVRITLDLDEASEWIVFADRNLLLRVFNNLVKNAIQATPDGEITAVLIACREDGSDYEISVHDQGTGIPIEIQKKMFSPNFTTKTTGSGLGLAMVKQIIMNHNGEVWFTSRLGEGTTFFIRLPKYNG</sequence>
<keyword evidence="10" id="KW-0812">Transmembrane</keyword>
<dbReference type="SMART" id="SM00388">
    <property type="entry name" value="HisKA"/>
    <property type="match status" value="1"/>
</dbReference>
<dbReference type="OrthoDB" id="9776727at2"/>
<evidence type="ECO:0000256" key="8">
    <source>
        <dbReference type="ARBA" id="ARBA00022840"/>
    </source>
</evidence>
<reference evidence="13 14" key="1">
    <citation type="submission" date="2018-08" db="EMBL/GenBank/DDBJ databases">
        <title>The draft genome squence of Brumimicrobium sp. N62.</title>
        <authorList>
            <person name="Du Z.-J."/>
            <person name="Luo H.-R."/>
        </authorList>
    </citation>
    <scope>NUCLEOTIDE SEQUENCE [LARGE SCALE GENOMIC DNA]</scope>
    <source>
        <strain evidence="13 14">N62</strain>
    </source>
</reference>
<dbReference type="Pfam" id="PF02518">
    <property type="entry name" value="HATPase_c"/>
    <property type="match status" value="1"/>
</dbReference>
<dbReference type="GO" id="GO:0005524">
    <property type="term" value="F:ATP binding"/>
    <property type="evidence" value="ECO:0007669"/>
    <property type="project" value="UniProtKB-KW"/>
</dbReference>
<dbReference type="SMART" id="SM00387">
    <property type="entry name" value="HATPase_c"/>
    <property type="match status" value="1"/>
</dbReference>
<accession>A0A3E1F1Z7</accession>
<comment type="caution">
    <text evidence="13">The sequence shown here is derived from an EMBL/GenBank/DDBJ whole genome shotgun (WGS) entry which is preliminary data.</text>
</comment>
<feature type="domain" description="Histidine kinase" evidence="11">
    <location>
        <begin position="1005"/>
        <end position="1216"/>
    </location>
</feature>
<dbReference type="Gene3D" id="1.10.287.130">
    <property type="match status" value="1"/>
</dbReference>
<feature type="transmembrane region" description="Helical" evidence="10">
    <location>
        <begin position="912"/>
        <end position="940"/>
    </location>
</feature>